<dbReference type="InterPro" id="IPR015517">
    <property type="entry name" value="dCMP_deaminase-rel"/>
</dbReference>
<keyword evidence="3" id="KW-0479">Metal-binding</keyword>
<dbReference type="FunFam" id="3.40.140.10:FF:000035">
    <property type="entry name" value="dCMP deaminase"/>
    <property type="match status" value="1"/>
</dbReference>
<name>A0A4S4LMM6_9AGAM</name>
<gene>
    <name evidence="12" type="ORF">EW146_g6744</name>
</gene>
<dbReference type="GO" id="GO:0004132">
    <property type="term" value="F:dCMP deaminase activity"/>
    <property type="evidence" value="ECO:0007669"/>
    <property type="project" value="UniProtKB-EC"/>
</dbReference>
<dbReference type="EMBL" id="SGPL01000351">
    <property type="protein sequence ID" value="THH13476.1"/>
    <property type="molecule type" value="Genomic_DNA"/>
</dbReference>
<dbReference type="PROSITE" id="PS00903">
    <property type="entry name" value="CYT_DCMP_DEAMINASES_1"/>
    <property type="match status" value="1"/>
</dbReference>
<evidence type="ECO:0000256" key="10">
    <source>
        <dbReference type="SAM" id="MobiDB-lite"/>
    </source>
</evidence>
<dbReference type="InterPro" id="IPR016193">
    <property type="entry name" value="Cytidine_deaminase-like"/>
</dbReference>
<evidence type="ECO:0000256" key="8">
    <source>
        <dbReference type="ARBA" id="ARBA00041763"/>
    </source>
</evidence>
<dbReference type="OrthoDB" id="6710946at2759"/>
<proteinExistence type="inferred from homology"/>
<evidence type="ECO:0000256" key="1">
    <source>
        <dbReference type="ARBA" id="ARBA00001947"/>
    </source>
</evidence>
<evidence type="ECO:0000256" key="2">
    <source>
        <dbReference type="ARBA" id="ARBA00006576"/>
    </source>
</evidence>
<organism evidence="12 13">
    <name type="scientific">Bondarzewia mesenterica</name>
    <dbReference type="NCBI Taxonomy" id="1095465"/>
    <lineage>
        <taxon>Eukaryota</taxon>
        <taxon>Fungi</taxon>
        <taxon>Dikarya</taxon>
        <taxon>Basidiomycota</taxon>
        <taxon>Agaricomycotina</taxon>
        <taxon>Agaricomycetes</taxon>
        <taxon>Russulales</taxon>
        <taxon>Bondarzewiaceae</taxon>
        <taxon>Bondarzewia</taxon>
    </lineage>
</organism>
<dbReference type="CDD" id="cd01286">
    <property type="entry name" value="deoxycytidylate_deaminase"/>
    <property type="match status" value="1"/>
</dbReference>
<sequence>MFIAIIGTRFAGKSSVQDYLIHSKGFTPVRFGDLPGEVSESIIAGDNTSDFFDDAGSDASQNSNGNLDGDISPILEDFPTPDRVESRSSFLYLTPSAPSSRRNIKPPRSPPRESLYFSSSSELLDYATLNWTSNFVTVDLDAEHTVEKFVKRPWFMLIRVDAPLLDRYRRANHSSAAASSLEDFICEHDALLYGSESSKTQTPRYRTQKSNTDWSNLHSLSKFVTLDITLASLASMRSNCMKRRVGAILVRNNRILATGYNGTPRGLKNCNEGGCAQCNKAESLAEACLCLHAEENALLEAGRDRIGDGAVLYCNTCPCLTCTIKIVQTGVKDVVYNLSYKVDDASAKIFEEAGVRLRRHAPK</sequence>
<dbReference type="EC" id="3.5.4.12" evidence="7"/>
<dbReference type="Proteomes" id="UP000310158">
    <property type="component" value="Unassembled WGS sequence"/>
</dbReference>
<evidence type="ECO:0000313" key="12">
    <source>
        <dbReference type="EMBL" id="THH13476.1"/>
    </source>
</evidence>
<accession>A0A4S4LMM6</accession>
<evidence type="ECO:0000256" key="7">
    <source>
        <dbReference type="ARBA" id="ARBA00038938"/>
    </source>
</evidence>
<keyword evidence="13" id="KW-1185">Reference proteome</keyword>
<comment type="similarity">
    <text evidence="2">Belongs to the cytidine and deoxycytidylate deaminase family.</text>
</comment>
<evidence type="ECO:0000259" key="11">
    <source>
        <dbReference type="PROSITE" id="PS51747"/>
    </source>
</evidence>
<comment type="caution">
    <text evidence="12">The sequence shown here is derived from an EMBL/GenBank/DDBJ whole genome shotgun (WGS) entry which is preliminary data.</text>
</comment>
<protein>
    <recommendedName>
        <fullName evidence="9">Deoxycytidylate deaminase</fullName>
        <ecNumber evidence="7">3.5.4.12</ecNumber>
    </recommendedName>
    <alternativeName>
        <fullName evidence="8">dCMP deaminase</fullName>
    </alternativeName>
</protein>
<dbReference type="InterPro" id="IPR002125">
    <property type="entry name" value="CMP_dCMP_dom"/>
</dbReference>
<reference evidence="12 13" key="1">
    <citation type="submission" date="2019-02" db="EMBL/GenBank/DDBJ databases">
        <title>Genome sequencing of the rare red list fungi Bondarzewia mesenterica.</title>
        <authorList>
            <person name="Buettner E."/>
            <person name="Kellner H."/>
        </authorList>
    </citation>
    <scope>NUCLEOTIDE SEQUENCE [LARGE SCALE GENOMIC DNA]</scope>
    <source>
        <strain evidence="12 13">DSM 108281</strain>
    </source>
</reference>
<feature type="domain" description="CMP/dCMP-type deaminase" evidence="11">
    <location>
        <begin position="222"/>
        <end position="357"/>
    </location>
</feature>
<evidence type="ECO:0000313" key="13">
    <source>
        <dbReference type="Proteomes" id="UP000310158"/>
    </source>
</evidence>
<dbReference type="Gene3D" id="3.40.140.10">
    <property type="entry name" value="Cytidine Deaminase, domain 2"/>
    <property type="match status" value="1"/>
</dbReference>
<dbReference type="PANTHER" id="PTHR11086">
    <property type="entry name" value="DEOXYCYTIDYLATE DEAMINASE-RELATED"/>
    <property type="match status" value="1"/>
</dbReference>
<dbReference type="SUPFAM" id="SSF53927">
    <property type="entry name" value="Cytidine deaminase-like"/>
    <property type="match status" value="1"/>
</dbReference>
<evidence type="ECO:0000256" key="4">
    <source>
        <dbReference type="ARBA" id="ARBA00022727"/>
    </source>
</evidence>
<evidence type="ECO:0000256" key="9">
    <source>
        <dbReference type="ARBA" id="ARBA00071582"/>
    </source>
</evidence>
<keyword evidence="5" id="KW-0378">Hydrolase</keyword>
<keyword evidence="6" id="KW-0862">Zinc</keyword>
<dbReference type="Pfam" id="PF00383">
    <property type="entry name" value="dCMP_cyt_deam_1"/>
    <property type="match status" value="1"/>
</dbReference>
<dbReference type="InterPro" id="IPR016192">
    <property type="entry name" value="APOBEC/CMP_deaminase_Zn-bd"/>
</dbReference>
<keyword evidence="4" id="KW-0545">Nucleotide biosynthesis</keyword>
<evidence type="ECO:0000256" key="3">
    <source>
        <dbReference type="ARBA" id="ARBA00022723"/>
    </source>
</evidence>
<evidence type="ECO:0000256" key="6">
    <source>
        <dbReference type="ARBA" id="ARBA00022833"/>
    </source>
</evidence>
<dbReference type="InterPro" id="IPR035105">
    <property type="entry name" value="Deoxycytidylate_deaminase_dom"/>
</dbReference>
<dbReference type="GO" id="GO:0008270">
    <property type="term" value="F:zinc ion binding"/>
    <property type="evidence" value="ECO:0007669"/>
    <property type="project" value="InterPro"/>
</dbReference>
<dbReference type="GO" id="GO:0009165">
    <property type="term" value="P:nucleotide biosynthetic process"/>
    <property type="evidence" value="ECO:0007669"/>
    <property type="project" value="UniProtKB-KW"/>
</dbReference>
<dbReference type="AlphaFoldDB" id="A0A4S4LMM6"/>
<feature type="region of interest" description="Disordered" evidence="10">
    <location>
        <begin position="53"/>
        <end position="72"/>
    </location>
</feature>
<dbReference type="PANTHER" id="PTHR11086:SF18">
    <property type="entry name" value="DEOXYCYTIDYLATE DEAMINASE"/>
    <property type="match status" value="1"/>
</dbReference>
<evidence type="ECO:0000256" key="5">
    <source>
        <dbReference type="ARBA" id="ARBA00022801"/>
    </source>
</evidence>
<dbReference type="GO" id="GO:0005737">
    <property type="term" value="C:cytoplasm"/>
    <property type="evidence" value="ECO:0007669"/>
    <property type="project" value="TreeGrafter"/>
</dbReference>
<dbReference type="PROSITE" id="PS51747">
    <property type="entry name" value="CYT_DCMP_DEAMINASES_2"/>
    <property type="match status" value="1"/>
</dbReference>
<comment type="cofactor">
    <cofactor evidence="1">
        <name>Zn(2+)</name>
        <dbReference type="ChEBI" id="CHEBI:29105"/>
    </cofactor>
</comment>